<dbReference type="PANTHER" id="PTHR24113">
    <property type="entry name" value="RAN GTPASE-ACTIVATING PROTEIN 1"/>
    <property type="match status" value="1"/>
</dbReference>
<evidence type="ECO:0000256" key="5">
    <source>
        <dbReference type="SAM" id="MobiDB-lite"/>
    </source>
</evidence>
<comment type="caution">
    <text evidence="6">The sequence shown here is derived from an EMBL/GenBank/DDBJ whole genome shotgun (WGS) entry which is preliminary data.</text>
</comment>
<feature type="region of interest" description="Disordered" evidence="5">
    <location>
        <begin position="1747"/>
        <end position="1770"/>
    </location>
</feature>
<keyword evidence="1" id="KW-0343">GTPase activation</keyword>
<dbReference type="InterPro" id="IPR003591">
    <property type="entry name" value="Leu-rich_rpt_typical-subtyp"/>
</dbReference>
<evidence type="ECO:0000256" key="2">
    <source>
        <dbReference type="ARBA" id="ARBA00022614"/>
    </source>
</evidence>
<dbReference type="OrthoDB" id="1711136at2759"/>
<feature type="region of interest" description="Disordered" evidence="5">
    <location>
        <begin position="2095"/>
        <end position="2121"/>
    </location>
</feature>
<name>A0A0M0J5J7_9EUKA</name>
<dbReference type="InterPro" id="IPR001611">
    <property type="entry name" value="Leu-rich_rpt"/>
</dbReference>
<feature type="compositionally biased region" description="Basic and acidic residues" evidence="5">
    <location>
        <begin position="1360"/>
        <end position="1371"/>
    </location>
</feature>
<feature type="region of interest" description="Disordered" evidence="5">
    <location>
        <begin position="1205"/>
        <end position="1459"/>
    </location>
</feature>
<keyword evidence="7" id="KW-1185">Reference proteome</keyword>
<evidence type="ECO:0000313" key="7">
    <source>
        <dbReference type="Proteomes" id="UP000037460"/>
    </source>
</evidence>
<dbReference type="Proteomes" id="UP000037460">
    <property type="component" value="Unassembled WGS sequence"/>
</dbReference>
<feature type="compositionally biased region" description="Low complexity" evidence="5">
    <location>
        <begin position="1414"/>
        <end position="1427"/>
    </location>
</feature>
<dbReference type="GO" id="GO:0031267">
    <property type="term" value="F:small GTPase binding"/>
    <property type="evidence" value="ECO:0007669"/>
    <property type="project" value="TreeGrafter"/>
</dbReference>
<feature type="region of interest" description="Disordered" evidence="5">
    <location>
        <begin position="623"/>
        <end position="682"/>
    </location>
</feature>
<dbReference type="GO" id="GO:0005096">
    <property type="term" value="F:GTPase activator activity"/>
    <property type="evidence" value="ECO:0007669"/>
    <property type="project" value="UniProtKB-KW"/>
</dbReference>
<dbReference type="SUPFAM" id="SSF52047">
    <property type="entry name" value="RNI-like"/>
    <property type="match status" value="3"/>
</dbReference>
<evidence type="ECO:0000256" key="1">
    <source>
        <dbReference type="ARBA" id="ARBA00022468"/>
    </source>
</evidence>
<feature type="compositionally biased region" description="Low complexity" evidence="5">
    <location>
        <begin position="1270"/>
        <end position="1296"/>
    </location>
</feature>
<proteinExistence type="predicted"/>
<feature type="region of interest" description="Disordered" evidence="5">
    <location>
        <begin position="3606"/>
        <end position="3643"/>
    </location>
</feature>
<dbReference type="GO" id="GO:0005634">
    <property type="term" value="C:nucleus"/>
    <property type="evidence" value="ECO:0007669"/>
    <property type="project" value="TreeGrafter"/>
</dbReference>
<evidence type="ECO:0000256" key="3">
    <source>
        <dbReference type="ARBA" id="ARBA00022737"/>
    </source>
</evidence>
<feature type="region of interest" description="Disordered" evidence="5">
    <location>
        <begin position="213"/>
        <end position="235"/>
    </location>
</feature>
<dbReference type="SMART" id="SM00369">
    <property type="entry name" value="LRR_TYP"/>
    <property type="match status" value="5"/>
</dbReference>
<dbReference type="EMBL" id="JWZX01003325">
    <property type="protein sequence ID" value="KOO21884.1"/>
    <property type="molecule type" value="Genomic_DNA"/>
</dbReference>
<sequence length="4480" mass="487939">MGFDVAKQARTALRLRGLQREHMLLQEAIELLQIRKQAYLDLQVLVAVRATLERRQAELEGALREMQSRDELAPKEREEMEAHFCKMFISSGCRGLRQYAAGQPLFVRVEGIHGAADWCDANVVEPVGGGWHKLLLFEDENSEGQLVELDLDPFNHGPREIPLRSFRELWVRHARTMRAQHASIVDALSGKRLDVKEHCVPIEIAGANLLAESEQPGTGLSPTKSPTKAPTKAGAVAGTVSDVASAFERDPAPDEDDYLKITSVESLCRWLHTMHARRVRRSQPPPLASCVLLTAGPAAGKTCLLSQLVVHSLDLDGAEVLPVLIKVQDLQKLLLSKEPSVVSAFERAWNWVDAYLCLVHGLGSELYLFLRQAMVARRVLLLIDGIDEGGHARQRVEQHIVEVLAPQGFVIVVTSRPNGLPEELFIKAHFRRLQLKPLSDEQQHVVIRSRVEPVLGLTAAQRLIEYVKTTVPIDQDTGHRVTGNPLMLSMVISILMSRQASKDEQAGKPGKQGSMYALGVADAAQTGGSDGGEMGISMPRTITELYDVAASAMLDQLERKDRGEKTRHAAGGKRMRELLEATFFQAHAAEKRIITEVRVALAAIGLVQPAELDRIMSLNRRSGASASDRFAGGSATPWGGDLLRSRTDSSSHLPNLGSCSHLSSPDGTPSRASTRARASTVDGTRNMASLNKARSSEKGAVLWGRARASVGVGPPNEAGLRNQLSRPMSMVEHRRMQTEVFKAIGELPQEWQDAMQGIRERVRQDRLPLLSLLSASPLEMQSSHLSFQEFFTARALCNGQRLIPRAAEPWRWSAWWGNTLRHGSEMGRAFGHGLLQACGLSKTDAALELRAKLGGHRPTALRAISLLLHAAHSLDLSDNNLRGDEMYALAKVLAEDPEPPARALNLAGNCLASEGARQVARALEGALSRHVELLDLSRNGLCGIDPLGRGSWSPDGLGLLAMRLESCPRLSTLCLNDNWLKDEGAALVLSALGRSGHMTLSSAEPHALTSLDLARNKLGVGACRLLVDVAAVCTRLSTLCLRDNLLDAECAPLLAEVLRRASSLTVLDLSSNLLCIALSPEAVRAACASEKDAALLTTALGARFAGRLPSGTWHTEGFDALVKALCQHASLTHVSLANGRLCGVYTEYLDCEWVSFETYQSAALELLIKALGASQRKTPSPLSIDLNGNRASAELLEIVKRAVHEHAAQQHAGDATPPIEDTPRDGSSQPAVRDDGPSSGEIDGDRGEDRPATPPSGAIARADTPPPLPSDLTPVSDADELSAGGTEPPAPSAGSSPPMPTLALSNEGVPLEPKKRAKRENPFKGPRPSLGDRSARDPNNATPDTMPRTASTVKGSSSADHAEGESVDADKPQGGNSARKGTPQKAPSAAKEGNLTARKTIPTAETTATRRDAGAAALRGSLGGPASVSMALKSARGSSKEEKREGAVTGAPVRRAGKDVKRPATLIVTKPVEEREPERKLRPPRIDHADAKQMVREFKLRDEERPPALMDKQESRHVQAPSLDGVGAGMLLLFNCNKARFKLVIGDTSTLPEKYEYSLFARNGATLGKVKIPAKKGLPFEERVSFEHRWLPGVDYGLVHHFRQGPGTLELELEWEIEVDEAAPPVKGGAVALRGAPVTAPQFRPGHVQRAVLLVSPWLAYACCVGARLTLIAPGDYCGRVSTVQRVLRDDTVVVRVDATTEEKIVDPRPDRCVPTTTVRYPKATPILYLHNDECVDACVVEMPKKEWEETSERRKDDKGGNRPDPKAGNRHWVEMTVKDKVSIVAADLNEYNHCQPRFETVADYEEQRVQHCLDMVARNEKVEDAITGNTLAIKDQLVNVDVKASTVGGATNTLLGKPVKNVQALVSILTMPSPKRGSGEHPSQACLVRAGPGTGKTWMCKQAVYILGETLAKGSEHKGMKLCPIVLYVQQIVYLLRDATAGSSEGVHALFGSYVDAVHRRVAEMLKQAFQLRALIVILDGVDEAAGLRRMVESFVLDVLVPSGNRVLITSRVEGIGNMDPYLDRHFSVLDLKELSNEQQRSVIGTQMRGSEFFDHLLALGEMRRGLDRAYQKLSEGVRSELEALYLPVRAENPETSETNYEPIPSSAKTPVSVRHSKEKVTMPRERRWAVFDMLLRHALAEAVAGSAEKDAGAAGSVEIVRGQKDDPEVLHCRVIFEKGKTLVWFVARLVGNLAEEGAPEAALADSSVQGPAAHGPIDPREVRIESEPHAVLTMTELQNGFISLDPTHFRSFKATMLLTYGLTEVECRCELHYKEIFAVGSSGHTNASEHYHFFRQQMEGKLEPDRIDALLEPALLFLVDASGIPVLLSLLVLIFTSGGEDLAELPTNQFELYEMGIMHAIDRRFFTAYTAVTGVRGGGNSAEGIVYDDALATRTLVQIWQQLFALDRTKALAVQSSLDSEKRERKQSRKKSLDQGEGITTGDMAVHKSVEQGQHRGDNELYDIFREAAKYLNMARHGAARTVLNACELAMPKQLRSIIMALAESNLKLIRDGGSIHNTGLVMLRHVAVVNQQQGRRQFGARDVARALLKEMPFSEALTLWLHLNNEEGGIPLMKTLEAQTDEAEAQYQFKHLSFQEGLFAQFLFLKARDGQWDGWSTDVRAASFVNDPFMNNTCRISARKLGDLLALQRHDWDFATEPEARLTPGGKRALWLLTSSHLRSLDLSSNKVGEENDESDAGLSTLLTIGTSLRTLKLRSNLIGKMDWKKQQLTRALSNNETLTELDLSNNGLGDKGMKAVCTALATCKSLIKLDLSFNQPGRCKELPGLLRQHPTLTDIGIEEKDGFGKLDNRAKEAIGRVLLHRPTPLLIALKVDLFDLTSSATSLQWPANADRSDATMLAGLLRANSTLTELNFEGEGLQDDDRQTLGKALLSSPHGRLGLCSNYGLKAYLKEITFDLKNREQVRSTRSWCLLAGLLKANRTLVSLTLQSLGPEHVDVLAIALRANKTLKNLYLEKMDTQDPSRARKIKLDLQSLNGSTKVSRVDLCPSLKSDGTSSATEFLRELLDKAMCTFVAELISENEEIESLRLNPGQGAEGGKVLELMQACKTSSLRTLDLNGVNLGARGSPQLFDHVLSGMCPNLTKLCLASNNLVDSKLDNMVAALNSPHCTLSALDLSSNEISGVLLFRSLAQNRSLTSVDLRNNPITDDQMERIGAFLLTDKCQAKLKYVSVTLPAGAQQEAKTLEITEEVGVLDLISTRHDPTSRQSSLEPGALLLLFGLLRHNGAMRKLRLAMRAAERAADVRALGTALRYNSSLTELELASAPLETFAPEDMRTLAEGIRAHGAFTAVTLDGKTIPIHLTRGPQAAVSIDLSSHDLGEISGLTLSAILRANTTLKSLRLAKNRLQATGAQPIVEALEHAPLKLLDLSQNGLGLREPGKAVGRAPTMVLVAAGSVLSAASAAAESTADSVAPPMGSVQSLFVAVSKMTHLETLNLDENELSSSYDLEVICRLRSLEHLSLQRNQLQELPSKIGTLFALKELNLQSNQLTRLQGSIGTLTKLRSLNLRANHLTQLTPAIGNLSALRKLDISDNAKLRTLPRDMINLHHDLELLAQRDRHLVPLLGTSLTGGVPALKKYFAEHPEDEGSFVRQQKGDDGGPRRNGKWPKRELNARPKRPTLRPLKEGLSRHYHVSDVGHVVLLYNCCGAAHVLSDELVAIPGDREIDLVTVNDDVVGKLLPRASAKQSPEKHRFESRELLNVNDDLERRLQLKNEWHMIDDERQLASVLRGDDYTLIVKLDREISGRSIYLELVPHLAFACAEGTRLQVRSNEGGVVSRGPNGASGPLLGCGTVIELLDDDRLRVRIDNIQLADGATGSAGSERPKPRNMVRQSTASFKKKARDPAQPVFAGFGELLIDASPINVRPITAAHYEPGCRLLFLHQEAGLVDAVVVEWLQFGARHQLQLVETGQLLEADLNQYNHTSMGLDGPDATSPTASCMRSVSDYRAARAAYCEALLQAHETVVEAFSGKRVEVAKQLVFVTPHTASANPKLEGVRRVRDVVAILAEPSPKRPLGFHSVEPMQMRAGSVHQAQREWLLTNVLYKLTATLRDADEAGTVPLVPLLLRHAVIASFITANMNRVHQLIDEGAMLRELIGLAASKFGESAEMGARVRELLLQALSMCALVVVVEYALQDDVAFMGPIIEAFVHKELMLSGHRFVLIGSSDVALPLPEAATLSMESFGLNFREWVHFRPDASGALSSATADYSEVSSTTAEDGDPQGRRSLELGSREYGHFEKRLEAAKLISEIHSSRMGKMVSALHLGSNPLEHDASAAASAWLRSPSCVLRSLDLSYTGLQMVDWKVLCAGLHANASLTFLDVRAWPPVADSVLGTLGRSLLDPGSPLSLRFARTNAFDVLEGIRKLSLEETAMGTGAICMLAGVLKHNAMVREVNLSAAGVTSEGAAALAIALRANSALAVLRLLHNPLESAGLAHLHEAIAERVSTGHPLQVDLPGA</sequence>
<keyword evidence="3" id="KW-0677">Repeat</keyword>
<feature type="compositionally biased region" description="Polar residues" evidence="5">
    <location>
        <begin position="650"/>
        <end position="682"/>
    </location>
</feature>
<organism evidence="6 7">
    <name type="scientific">Chrysochromulina tobinii</name>
    <dbReference type="NCBI Taxonomy" id="1460289"/>
    <lineage>
        <taxon>Eukaryota</taxon>
        <taxon>Haptista</taxon>
        <taxon>Haptophyta</taxon>
        <taxon>Prymnesiophyceae</taxon>
        <taxon>Prymnesiales</taxon>
        <taxon>Chrysochromulinaceae</taxon>
        <taxon>Chrysochromulina</taxon>
    </lineage>
</organism>
<dbReference type="SMART" id="SM00368">
    <property type="entry name" value="LRR_RI"/>
    <property type="match status" value="18"/>
</dbReference>
<feature type="coiled-coil region" evidence="4">
    <location>
        <begin position="15"/>
        <end position="69"/>
    </location>
</feature>
<dbReference type="Gene3D" id="3.80.10.10">
    <property type="entry name" value="Ribonuclease Inhibitor"/>
    <property type="match status" value="8"/>
</dbReference>
<evidence type="ECO:0000313" key="6">
    <source>
        <dbReference type="EMBL" id="KOO21884.1"/>
    </source>
</evidence>
<protein>
    <submittedName>
        <fullName evidence="6">Leucine rich repeat protein</fullName>
    </submittedName>
</protein>
<accession>A0A0M0J5J7</accession>
<dbReference type="Pfam" id="PF13516">
    <property type="entry name" value="LRR_6"/>
    <property type="match status" value="4"/>
</dbReference>
<keyword evidence="2" id="KW-0433">Leucine-rich repeat</keyword>
<feature type="compositionally biased region" description="Polar residues" evidence="5">
    <location>
        <begin position="1337"/>
        <end position="1359"/>
    </location>
</feature>
<dbReference type="GO" id="GO:0005829">
    <property type="term" value="C:cytosol"/>
    <property type="evidence" value="ECO:0007669"/>
    <property type="project" value="TreeGrafter"/>
</dbReference>
<dbReference type="SUPFAM" id="SSF52540">
    <property type="entry name" value="P-loop containing nucleoside triphosphate hydrolases"/>
    <property type="match status" value="2"/>
</dbReference>
<dbReference type="PROSITE" id="PS51450">
    <property type="entry name" value="LRR"/>
    <property type="match status" value="1"/>
</dbReference>
<dbReference type="PANTHER" id="PTHR24113:SF12">
    <property type="entry name" value="RAN GTPASE-ACTIVATING PROTEIN 1"/>
    <property type="match status" value="1"/>
</dbReference>
<keyword evidence="4" id="KW-0175">Coiled coil</keyword>
<dbReference type="InterPro" id="IPR032675">
    <property type="entry name" value="LRR_dom_sf"/>
</dbReference>
<dbReference type="GO" id="GO:0048471">
    <property type="term" value="C:perinuclear region of cytoplasm"/>
    <property type="evidence" value="ECO:0007669"/>
    <property type="project" value="TreeGrafter"/>
</dbReference>
<feature type="region of interest" description="Disordered" evidence="5">
    <location>
        <begin position="2419"/>
        <end position="2447"/>
    </location>
</feature>
<feature type="compositionally biased region" description="Polar residues" evidence="5">
    <location>
        <begin position="215"/>
        <end position="228"/>
    </location>
</feature>
<dbReference type="Gene3D" id="3.40.50.300">
    <property type="entry name" value="P-loop containing nucleotide triphosphate hydrolases"/>
    <property type="match status" value="2"/>
</dbReference>
<gene>
    <name evidence="6" type="ORF">Ctob_000267</name>
</gene>
<evidence type="ECO:0000256" key="4">
    <source>
        <dbReference type="SAM" id="Coils"/>
    </source>
</evidence>
<reference evidence="7" key="1">
    <citation type="journal article" date="2015" name="PLoS Genet.">
        <title>Genome Sequence and Transcriptome Analyses of Chrysochromulina tobin: Metabolic Tools for Enhanced Algal Fitness in the Prominent Order Prymnesiales (Haptophyceae).</title>
        <authorList>
            <person name="Hovde B.T."/>
            <person name="Deodato C.R."/>
            <person name="Hunsperger H.M."/>
            <person name="Ryken S.A."/>
            <person name="Yost W."/>
            <person name="Jha R.K."/>
            <person name="Patterson J."/>
            <person name="Monnat R.J. Jr."/>
            <person name="Barlow S.B."/>
            <person name="Starkenburg S.R."/>
            <person name="Cattolico R.A."/>
        </authorList>
    </citation>
    <scope>NUCLEOTIDE SEQUENCE</scope>
    <source>
        <strain evidence="7">CCMP291</strain>
    </source>
</reference>
<dbReference type="InterPro" id="IPR027038">
    <property type="entry name" value="RanGap"/>
</dbReference>
<dbReference type="SUPFAM" id="SSF52058">
    <property type="entry name" value="L domain-like"/>
    <property type="match status" value="1"/>
</dbReference>
<dbReference type="Pfam" id="PF13855">
    <property type="entry name" value="LRR_8"/>
    <property type="match status" value="1"/>
</dbReference>
<dbReference type="GO" id="GO:0006913">
    <property type="term" value="P:nucleocytoplasmic transport"/>
    <property type="evidence" value="ECO:0007669"/>
    <property type="project" value="TreeGrafter"/>
</dbReference>
<feature type="region of interest" description="Disordered" evidence="5">
    <location>
        <begin position="3838"/>
        <end position="3865"/>
    </location>
</feature>
<dbReference type="InterPro" id="IPR027417">
    <property type="entry name" value="P-loop_NTPase"/>
</dbReference>